<dbReference type="AlphaFoldDB" id="A0A5Q3QG81"/>
<evidence type="ECO:0000256" key="1">
    <source>
        <dbReference type="ARBA" id="ARBA00022448"/>
    </source>
</evidence>
<name>A0A5Q3QG81_9PSEU</name>
<reference evidence="7" key="1">
    <citation type="submission" date="2019-11" db="EMBL/GenBank/DDBJ databases">
        <title>The complete genome sequence of Saccharopolyspora sp. E2A.</title>
        <authorList>
            <person name="Zhang G."/>
        </authorList>
    </citation>
    <scope>NUCLEOTIDE SEQUENCE [LARGE SCALE GENOMIC DNA]</scope>
    <source>
        <strain evidence="7">E2A</strain>
    </source>
</reference>
<dbReference type="InterPro" id="IPR051782">
    <property type="entry name" value="ABC_Transporter_VariousFunc"/>
</dbReference>
<dbReference type="PANTHER" id="PTHR42939">
    <property type="entry name" value="ABC TRANSPORTER ATP-BINDING PROTEIN ALBC-RELATED"/>
    <property type="match status" value="1"/>
</dbReference>
<dbReference type="Proteomes" id="UP000371041">
    <property type="component" value="Chromosome"/>
</dbReference>
<sequence length="216" mass="22855">MVSLRAVSVDVERTPVLRQLDWDVAAGEAVGVLGANGSGKSTLLSVLATLRTPCSGTGTVLGARLGTSACAAVRPRIALVGHSPALYPQLTLEENLRFFARLLGRADCASDAALEAVGLAGACRRRAEECSQGMQRRADLARVMLVEPQLLLLDEVHTGLDQESVGLVDELIAQVCQRGGAAVVVSHEQRLASVTDRVVRIVQGRVIVPTEREGSR</sequence>
<keyword evidence="2" id="KW-0547">Nucleotide-binding</keyword>
<dbReference type="InterPro" id="IPR003439">
    <property type="entry name" value="ABC_transporter-like_ATP-bd"/>
</dbReference>
<dbReference type="PANTHER" id="PTHR42939:SF1">
    <property type="entry name" value="ABC TRANSPORTER ATP-BINDING PROTEIN ALBC-RELATED"/>
    <property type="match status" value="1"/>
</dbReference>
<dbReference type="InterPro" id="IPR005895">
    <property type="entry name" value="ABC_transptr_haem_export_CcmA"/>
</dbReference>
<accession>A0A5Q3QG81</accession>
<dbReference type="PROSITE" id="PS50893">
    <property type="entry name" value="ABC_TRANSPORTER_2"/>
    <property type="match status" value="1"/>
</dbReference>
<dbReference type="InterPro" id="IPR027417">
    <property type="entry name" value="P-loop_NTPase"/>
</dbReference>
<protein>
    <submittedName>
        <fullName evidence="6">Heme ABC exporter ATP-binding protein CcmA</fullName>
    </submittedName>
</protein>
<dbReference type="KEGG" id="sace:GIY23_12610"/>
<dbReference type="PROSITE" id="PS00211">
    <property type="entry name" value="ABC_TRANSPORTER_1"/>
    <property type="match status" value="1"/>
</dbReference>
<dbReference type="GO" id="GO:0016887">
    <property type="term" value="F:ATP hydrolysis activity"/>
    <property type="evidence" value="ECO:0007669"/>
    <property type="project" value="InterPro"/>
</dbReference>
<dbReference type="CDD" id="cd03230">
    <property type="entry name" value="ABC_DR_subfamily_A"/>
    <property type="match status" value="1"/>
</dbReference>
<dbReference type="SMART" id="SM00382">
    <property type="entry name" value="AAA"/>
    <property type="match status" value="1"/>
</dbReference>
<evidence type="ECO:0000313" key="7">
    <source>
        <dbReference type="Proteomes" id="UP000371041"/>
    </source>
</evidence>
<keyword evidence="1" id="KW-0813">Transport</keyword>
<evidence type="ECO:0000256" key="2">
    <source>
        <dbReference type="ARBA" id="ARBA00022741"/>
    </source>
</evidence>
<evidence type="ECO:0000259" key="5">
    <source>
        <dbReference type="PROSITE" id="PS50893"/>
    </source>
</evidence>
<dbReference type="GO" id="GO:0022857">
    <property type="term" value="F:transmembrane transporter activity"/>
    <property type="evidence" value="ECO:0007669"/>
    <property type="project" value="InterPro"/>
</dbReference>
<organism evidence="6 7">
    <name type="scientific">Allosaccharopolyspora coralli</name>
    <dbReference type="NCBI Taxonomy" id="2665642"/>
    <lineage>
        <taxon>Bacteria</taxon>
        <taxon>Bacillati</taxon>
        <taxon>Actinomycetota</taxon>
        <taxon>Actinomycetes</taxon>
        <taxon>Pseudonocardiales</taxon>
        <taxon>Pseudonocardiaceae</taxon>
        <taxon>Allosaccharopolyspora</taxon>
    </lineage>
</organism>
<dbReference type="Gene3D" id="3.40.50.300">
    <property type="entry name" value="P-loop containing nucleotide triphosphate hydrolases"/>
    <property type="match status" value="1"/>
</dbReference>
<dbReference type="InterPro" id="IPR003593">
    <property type="entry name" value="AAA+_ATPase"/>
</dbReference>
<dbReference type="InterPro" id="IPR017871">
    <property type="entry name" value="ABC_transporter-like_CS"/>
</dbReference>
<dbReference type="EMBL" id="CP045929">
    <property type="protein sequence ID" value="QGK72244.1"/>
    <property type="molecule type" value="Genomic_DNA"/>
</dbReference>
<feature type="domain" description="ABC transporter" evidence="5">
    <location>
        <begin position="2"/>
        <end position="216"/>
    </location>
</feature>
<dbReference type="GO" id="GO:0017004">
    <property type="term" value="P:cytochrome complex assembly"/>
    <property type="evidence" value="ECO:0007669"/>
    <property type="project" value="UniProtKB-KW"/>
</dbReference>
<dbReference type="Pfam" id="PF00005">
    <property type="entry name" value="ABC_tran"/>
    <property type="match status" value="1"/>
</dbReference>
<keyword evidence="7" id="KW-1185">Reference proteome</keyword>
<keyword evidence="3" id="KW-0201">Cytochrome c-type biogenesis</keyword>
<gene>
    <name evidence="6" type="primary">ccmA</name>
    <name evidence="6" type="ORF">GIY23_12610</name>
</gene>
<proteinExistence type="predicted"/>
<dbReference type="NCBIfam" id="TIGR01189">
    <property type="entry name" value="ccmA"/>
    <property type="match status" value="1"/>
</dbReference>
<evidence type="ECO:0000256" key="3">
    <source>
        <dbReference type="ARBA" id="ARBA00022748"/>
    </source>
</evidence>
<keyword evidence="4 6" id="KW-0067">ATP-binding</keyword>
<evidence type="ECO:0000256" key="4">
    <source>
        <dbReference type="ARBA" id="ARBA00022840"/>
    </source>
</evidence>
<dbReference type="GO" id="GO:0005524">
    <property type="term" value="F:ATP binding"/>
    <property type="evidence" value="ECO:0007669"/>
    <property type="project" value="UniProtKB-KW"/>
</dbReference>
<evidence type="ECO:0000313" key="6">
    <source>
        <dbReference type="EMBL" id="QGK72244.1"/>
    </source>
</evidence>
<dbReference type="SUPFAM" id="SSF52540">
    <property type="entry name" value="P-loop containing nucleoside triphosphate hydrolases"/>
    <property type="match status" value="1"/>
</dbReference>